<evidence type="ECO:0000313" key="1">
    <source>
        <dbReference type="EMBL" id="GBP82518.1"/>
    </source>
</evidence>
<sequence>MKIRIYGGKSEKPAPGTLHSTDVVLDLLDGYVDKGMSGVDRGDQMIYLILFLLEENIAMTQKIWLCSYFMFVCKMRTDLFASKIALPR</sequence>
<comment type="caution">
    <text evidence="1">The sequence shown here is derived from an EMBL/GenBank/DDBJ whole genome shotgun (WGS) entry which is preliminary data.</text>
</comment>
<organism evidence="1 2">
    <name type="scientific">Eumeta variegata</name>
    <name type="common">Bagworm moth</name>
    <name type="synonym">Eumeta japonica</name>
    <dbReference type="NCBI Taxonomy" id="151549"/>
    <lineage>
        <taxon>Eukaryota</taxon>
        <taxon>Metazoa</taxon>
        <taxon>Ecdysozoa</taxon>
        <taxon>Arthropoda</taxon>
        <taxon>Hexapoda</taxon>
        <taxon>Insecta</taxon>
        <taxon>Pterygota</taxon>
        <taxon>Neoptera</taxon>
        <taxon>Endopterygota</taxon>
        <taxon>Lepidoptera</taxon>
        <taxon>Glossata</taxon>
        <taxon>Ditrysia</taxon>
        <taxon>Tineoidea</taxon>
        <taxon>Psychidae</taxon>
        <taxon>Oiketicinae</taxon>
        <taxon>Eumeta</taxon>
    </lineage>
</organism>
<accession>A0A4C1Z2E6</accession>
<protein>
    <submittedName>
        <fullName evidence="1">Uncharacterized protein</fullName>
    </submittedName>
</protein>
<evidence type="ECO:0000313" key="2">
    <source>
        <dbReference type="Proteomes" id="UP000299102"/>
    </source>
</evidence>
<dbReference type="Proteomes" id="UP000299102">
    <property type="component" value="Unassembled WGS sequence"/>
</dbReference>
<dbReference type="EMBL" id="BGZK01001569">
    <property type="protein sequence ID" value="GBP82518.1"/>
    <property type="molecule type" value="Genomic_DNA"/>
</dbReference>
<name>A0A4C1Z2E6_EUMVA</name>
<gene>
    <name evidence="1" type="ORF">EVAR_64040_1</name>
</gene>
<keyword evidence="2" id="KW-1185">Reference proteome</keyword>
<reference evidence="1 2" key="1">
    <citation type="journal article" date="2019" name="Commun. Biol.">
        <title>The bagworm genome reveals a unique fibroin gene that provides high tensile strength.</title>
        <authorList>
            <person name="Kono N."/>
            <person name="Nakamura H."/>
            <person name="Ohtoshi R."/>
            <person name="Tomita M."/>
            <person name="Numata K."/>
            <person name="Arakawa K."/>
        </authorList>
    </citation>
    <scope>NUCLEOTIDE SEQUENCE [LARGE SCALE GENOMIC DNA]</scope>
</reference>
<dbReference type="AlphaFoldDB" id="A0A4C1Z2E6"/>
<proteinExistence type="predicted"/>